<keyword evidence="2" id="KW-1185">Reference proteome</keyword>
<sequence length="322" mass="35488">MAPVTTKRRRAEDEVRRPKKKIRVKKGAQKAYHSSSEEESEDEAPARSEDVAPAKGQRAAMRPTPKSILKAFAPVQPGQDEELGSDIEGLDELDEAERNAALNAITRTDEDEEDGALQDDVDDDTEDQASAAAEPSEEDDDESEPDTDEISSLTSSQTALKPKKKRNDPAALATSISRILDTKLTTQKRLDPILSRSQNASKTHRDLQDSKLEHAARSQLRSERRLALQKGRVTDVLGLEDTSVETGKVQEEERRLKKTAQRGVVRLFNAVRAAQVKAEEAGRQARAEGLVGQKQRRERVEEMSKEGFLEMISKGGKGGVGV</sequence>
<dbReference type="Proteomes" id="UP001281147">
    <property type="component" value="Unassembled WGS sequence"/>
</dbReference>
<gene>
    <name evidence="1" type="primary">RRP15_2</name>
    <name evidence="1" type="ORF">LTR37_021005</name>
</gene>
<name>A0ACC3M9M6_9PEZI</name>
<proteinExistence type="predicted"/>
<comment type="caution">
    <text evidence="1">The sequence shown here is derived from an EMBL/GenBank/DDBJ whole genome shotgun (WGS) entry which is preliminary data.</text>
</comment>
<reference evidence="1" key="1">
    <citation type="submission" date="2023-07" db="EMBL/GenBank/DDBJ databases">
        <title>Black Yeasts Isolated from many extreme environments.</title>
        <authorList>
            <person name="Coleine C."/>
            <person name="Stajich J.E."/>
            <person name="Selbmann L."/>
        </authorList>
    </citation>
    <scope>NUCLEOTIDE SEQUENCE</scope>
    <source>
        <strain evidence="1">CCFEE 5714</strain>
    </source>
</reference>
<evidence type="ECO:0000313" key="2">
    <source>
        <dbReference type="Proteomes" id="UP001281147"/>
    </source>
</evidence>
<protein>
    <submittedName>
        <fullName evidence="1">Pre-60S ribosomal particles component</fullName>
    </submittedName>
</protein>
<organism evidence="1 2">
    <name type="scientific">Vermiconidia calcicola</name>
    <dbReference type="NCBI Taxonomy" id="1690605"/>
    <lineage>
        <taxon>Eukaryota</taxon>
        <taxon>Fungi</taxon>
        <taxon>Dikarya</taxon>
        <taxon>Ascomycota</taxon>
        <taxon>Pezizomycotina</taxon>
        <taxon>Dothideomycetes</taxon>
        <taxon>Dothideomycetidae</taxon>
        <taxon>Mycosphaerellales</taxon>
        <taxon>Extremaceae</taxon>
        <taxon>Vermiconidia</taxon>
    </lineage>
</organism>
<evidence type="ECO:0000313" key="1">
    <source>
        <dbReference type="EMBL" id="KAK3680963.1"/>
    </source>
</evidence>
<accession>A0ACC3M9M6</accession>
<dbReference type="EMBL" id="JAUTXU010000415">
    <property type="protein sequence ID" value="KAK3680963.1"/>
    <property type="molecule type" value="Genomic_DNA"/>
</dbReference>